<evidence type="ECO:0000259" key="6">
    <source>
        <dbReference type="Pfam" id="PF04565"/>
    </source>
</evidence>
<dbReference type="Pfam" id="PF04565">
    <property type="entry name" value="RNA_pol_Rpb2_3"/>
    <property type="match status" value="1"/>
</dbReference>
<name>A0A371Z0I2_9PROT</name>
<evidence type="ECO:0000313" key="8">
    <source>
        <dbReference type="Proteomes" id="UP000262371"/>
    </source>
</evidence>
<evidence type="ECO:0000256" key="1">
    <source>
        <dbReference type="ARBA" id="ARBA00012418"/>
    </source>
</evidence>
<keyword evidence="2" id="KW-0240">DNA-directed RNA polymerase</keyword>
<dbReference type="EC" id="2.7.7.6" evidence="1"/>
<evidence type="ECO:0000256" key="2">
    <source>
        <dbReference type="ARBA" id="ARBA00022478"/>
    </source>
</evidence>
<comment type="caution">
    <text evidence="7">The sequence shown here is derived from an EMBL/GenBank/DDBJ whole genome shotgun (WGS) entry which is preliminary data.</text>
</comment>
<keyword evidence="8" id="KW-1185">Reference proteome</keyword>
<dbReference type="GO" id="GO:0003899">
    <property type="term" value="F:DNA-directed RNA polymerase activity"/>
    <property type="evidence" value="ECO:0007669"/>
    <property type="project" value="UniProtKB-EC"/>
</dbReference>
<evidence type="ECO:0000256" key="3">
    <source>
        <dbReference type="ARBA" id="ARBA00022679"/>
    </source>
</evidence>
<evidence type="ECO:0000313" key="7">
    <source>
        <dbReference type="EMBL" id="RFD19991.1"/>
    </source>
</evidence>
<feature type="domain" description="RNA polymerase Rpb2" evidence="6">
    <location>
        <begin position="9"/>
        <end position="46"/>
    </location>
</feature>
<reference evidence="7 8" key="1">
    <citation type="submission" date="2018-08" db="EMBL/GenBank/DDBJ databases">
        <title>Komagataeibacter sp. AV 382.</title>
        <authorList>
            <person name="Skraban J."/>
            <person name="Trcek J."/>
        </authorList>
    </citation>
    <scope>NUCLEOTIDE SEQUENCE [LARGE SCALE GENOMIC DNA]</scope>
    <source>
        <strain evidence="7 8">AV 382</strain>
    </source>
</reference>
<keyword evidence="4" id="KW-0548">Nucleotidyltransferase</keyword>
<dbReference type="InterPro" id="IPR007645">
    <property type="entry name" value="RNA_pol_Rpb2_3"/>
</dbReference>
<dbReference type="AlphaFoldDB" id="A0A371Z0I2"/>
<organism evidence="7 8">
    <name type="scientific">Komagataeibacter melaceti</name>
    <dbReference type="NCBI Taxonomy" id="2766577"/>
    <lineage>
        <taxon>Bacteria</taxon>
        <taxon>Pseudomonadati</taxon>
        <taxon>Pseudomonadota</taxon>
        <taxon>Alphaproteobacteria</taxon>
        <taxon>Acetobacterales</taxon>
        <taxon>Acetobacteraceae</taxon>
        <taxon>Komagataeibacter</taxon>
    </lineage>
</organism>
<dbReference type="GO" id="GO:0006351">
    <property type="term" value="P:DNA-templated transcription"/>
    <property type="evidence" value="ECO:0007669"/>
    <property type="project" value="InterPro"/>
</dbReference>
<evidence type="ECO:0000256" key="5">
    <source>
        <dbReference type="ARBA" id="ARBA00023163"/>
    </source>
</evidence>
<dbReference type="GO" id="GO:0003677">
    <property type="term" value="F:DNA binding"/>
    <property type="evidence" value="ECO:0007669"/>
    <property type="project" value="InterPro"/>
</dbReference>
<keyword evidence="3" id="KW-0808">Transferase</keyword>
<proteinExistence type="predicted"/>
<accession>A0A371Z0I2</accession>
<dbReference type="EMBL" id="QUWV01000065">
    <property type="protein sequence ID" value="RFD19991.1"/>
    <property type="molecule type" value="Genomic_DNA"/>
</dbReference>
<evidence type="ECO:0000256" key="4">
    <source>
        <dbReference type="ARBA" id="ARBA00022695"/>
    </source>
</evidence>
<keyword evidence="5" id="KW-0804">Transcription</keyword>
<dbReference type="GO" id="GO:0000428">
    <property type="term" value="C:DNA-directed RNA polymerase complex"/>
    <property type="evidence" value="ECO:0007669"/>
    <property type="project" value="UniProtKB-KW"/>
</dbReference>
<gene>
    <name evidence="7" type="ORF">DY926_08495</name>
</gene>
<protein>
    <recommendedName>
        <fullName evidence="1">DNA-directed RNA polymerase</fullName>
        <ecNumber evidence="1">2.7.7.6</ecNumber>
    </recommendedName>
</protein>
<dbReference type="Proteomes" id="UP000262371">
    <property type="component" value="Unassembled WGS sequence"/>
</dbReference>
<sequence length="72" mass="8369">MQTCPSRLFTCLHHVRGGYVQRTCRTITVRYGERTGYGRTCPIHAPAARRPCRARPRIRRACRPVARHLLRP</sequence>